<protein>
    <submittedName>
        <fullName evidence="2">Uroporphyrinogen-III synthase</fullName>
    </submittedName>
</protein>
<dbReference type="Pfam" id="PF02602">
    <property type="entry name" value="HEM4"/>
    <property type="match status" value="1"/>
</dbReference>
<dbReference type="InterPro" id="IPR003754">
    <property type="entry name" value="4pyrrol_synth_uPrphyn_synth"/>
</dbReference>
<accession>A0ABU3N8Y1</accession>
<reference evidence="2" key="1">
    <citation type="submission" date="2022-04" db="EMBL/GenBank/DDBJ databases">
        <title>Tomato heritable bacteria conferring resistance against bacterial wilt.</title>
        <authorList>
            <person name="Yin J."/>
        </authorList>
    </citation>
    <scope>NUCLEOTIDE SEQUENCE</scope>
    <source>
        <strain evidence="2">Cra20</strain>
    </source>
</reference>
<feature type="domain" description="Tetrapyrrole biosynthesis uroporphyrinogen III synthase" evidence="1">
    <location>
        <begin position="17"/>
        <end position="215"/>
    </location>
</feature>
<name>A0ABU3N8Y1_9SPHN</name>
<dbReference type="CDD" id="cd06578">
    <property type="entry name" value="HemD"/>
    <property type="match status" value="1"/>
</dbReference>
<sequence>MSRPIAVLRPEPGNRVTAAAIEARGRTAIRMPLFEVRPVQWQPPAPEAFDALILTSGNALRHAGPDLTTLNRLPVYAVGKATADAALRRGFHVACVGDADAASLLARAEATGVRRALHLAGRERTVEAGGIVARVITVYASERRTPIDVARFAGSIVLVQSARSGAWLGELIDAQGLDRSRIVLVAVSDPAAAAAGSGWEQVMVPNCKTSEALIEAALALAD</sequence>
<dbReference type="Gene3D" id="3.40.50.10090">
    <property type="match status" value="1"/>
</dbReference>
<comment type="caution">
    <text evidence="2">The sequence shown here is derived from an EMBL/GenBank/DDBJ whole genome shotgun (WGS) entry which is preliminary data.</text>
</comment>
<organism evidence="2">
    <name type="scientific">Sphingomonas psychrotolerans</name>
    <dbReference type="NCBI Taxonomy" id="1327635"/>
    <lineage>
        <taxon>Bacteria</taxon>
        <taxon>Pseudomonadati</taxon>
        <taxon>Pseudomonadota</taxon>
        <taxon>Alphaproteobacteria</taxon>
        <taxon>Sphingomonadales</taxon>
        <taxon>Sphingomonadaceae</taxon>
        <taxon>Sphingomonas</taxon>
    </lineage>
</organism>
<dbReference type="InterPro" id="IPR036108">
    <property type="entry name" value="4pyrrol_syn_uPrphyn_synt_sf"/>
</dbReference>
<dbReference type="EMBL" id="JALMLT010000005">
    <property type="protein sequence ID" value="MDT8760776.1"/>
    <property type="molecule type" value="Genomic_DNA"/>
</dbReference>
<dbReference type="SUPFAM" id="SSF69618">
    <property type="entry name" value="HemD-like"/>
    <property type="match status" value="1"/>
</dbReference>
<evidence type="ECO:0000259" key="1">
    <source>
        <dbReference type="Pfam" id="PF02602"/>
    </source>
</evidence>
<gene>
    <name evidence="2" type="ORF">MZO42_18900</name>
</gene>
<proteinExistence type="predicted"/>
<evidence type="ECO:0000313" key="2">
    <source>
        <dbReference type="EMBL" id="MDT8760776.1"/>
    </source>
</evidence>